<dbReference type="Proteomes" id="UP001322277">
    <property type="component" value="Chromosome 4"/>
</dbReference>
<evidence type="ECO:0000313" key="2">
    <source>
        <dbReference type="EMBL" id="WQF81272.1"/>
    </source>
</evidence>
<protein>
    <submittedName>
        <fullName evidence="2">Uncharacterized protein</fullName>
    </submittedName>
</protein>
<sequence>MASLACRVPCLHRPASYSFPPLLLFSLLISRLYTLLTFFIHPRYPPSIEQQLAQDTFRNNTRIVLITQRQTSSTQTEIMASRIVLASTPIARGAFVVGRQTGVLGRGFSISTTRTAGLKESSGHADSETHEKHKQDSLSKQKQGKGHWKSELASDSEEAIRADRTEAADPKTLQEKTKGHAEEKNKAGTSNSDGH</sequence>
<keyword evidence="3" id="KW-1185">Reference proteome</keyword>
<dbReference type="EMBL" id="CP137308">
    <property type="protein sequence ID" value="WQF81272.1"/>
    <property type="molecule type" value="Genomic_DNA"/>
</dbReference>
<dbReference type="KEGG" id="cdet:87942789"/>
<dbReference type="AlphaFoldDB" id="A0AAX4IDG3"/>
<gene>
    <name evidence="2" type="ORF">CDEST_06286</name>
</gene>
<dbReference type="RefSeq" id="XP_062778496.1">
    <property type="nucleotide sequence ID" value="XM_062922445.1"/>
</dbReference>
<accession>A0AAX4IDG3</accession>
<reference evidence="3" key="1">
    <citation type="journal article" date="2023" name="bioRxiv">
        <title>Complete genome of the Medicago anthracnose fungus, Colletotrichum destructivum, reveals a mini-chromosome-like region within a core chromosome.</title>
        <authorList>
            <person name="Lapalu N."/>
            <person name="Simon A."/>
            <person name="Lu A."/>
            <person name="Plaumann P.-L."/>
            <person name="Amselem J."/>
            <person name="Pigne S."/>
            <person name="Auger A."/>
            <person name="Koch C."/>
            <person name="Dallery J.-F."/>
            <person name="O'Connell R.J."/>
        </authorList>
    </citation>
    <scope>NUCLEOTIDE SEQUENCE [LARGE SCALE GENOMIC DNA]</scope>
    <source>
        <strain evidence="3">CBS 520.97</strain>
    </source>
</reference>
<evidence type="ECO:0000313" key="3">
    <source>
        <dbReference type="Proteomes" id="UP001322277"/>
    </source>
</evidence>
<dbReference type="GeneID" id="87942789"/>
<feature type="compositionally biased region" description="Basic and acidic residues" evidence="1">
    <location>
        <begin position="148"/>
        <end position="186"/>
    </location>
</feature>
<feature type="compositionally biased region" description="Basic and acidic residues" evidence="1">
    <location>
        <begin position="121"/>
        <end position="139"/>
    </location>
</feature>
<feature type="region of interest" description="Disordered" evidence="1">
    <location>
        <begin position="115"/>
        <end position="195"/>
    </location>
</feature>
<name>A0AAX4IDG3_9PEZI</name>
<evidence type="ECO:0000256" key="1">
    <source>
        <dbReference type="SAM" id="MobiDB-lite"/>
    </source>
</evidence>
<organism evidence="2 3">
    <name type="scientific">Colletotrichum destructivum</name>
    <dbReference type="NCBI Taxonomy" id="34406"/>
    <lineage>
        <taxon>Eukaryota</taxon>
        <taxon>Fungi</taxon>
        <taxon>Dikarya</taxon>
        <taxon>Ascomycota</taxon>
        <taxon>Pezizomycotina</taxon>
        <taxon>Sordariomycetes</taxon>
        <taxon>Hypocreomycetidae</taxon>
        <taxon>Glomerellales</taxon>
        <taxon>Glomerellaceae</taxon>
        <taxon>Colletotrichum</taxon>
        <taxon>Colletotrichum destructivum species complex</taxon>
    </lineage>
</organism>
<proteinExistence type="predicted"/>